<dbReference type="Proteomes" id="UP000054466">
    <property type="component" value="Unassembled WGS sequence"/>
</dbReference>
<dbReference type="OrthoDB" id="66881at2759"/>
<gene>
    <name evidence="5" type="ORF">PV07_00454</name>
</gene>
<dbReference type="GeneID" id="27339648"/>
<keyword evidence="4" id="KW-0560">Oxidoreductase</keyword>
<dbReference type="Pfam" id="PF00743">
    <property type="entry name" value="FMO-like"/>
    <property type="match status" value="1"/>
</dbReference>
<dbReference type="RefSeq" id="XP_016253834.1">
    <property type="nucleotide sequence ID" value="XM_016386906.1"/>
</dbReference>
<evidence type="ECO:0000313" key="5">
    <source>
        <dbReference type="EMBL" id="KIW33618.1"/>
    </source>
</evidence>
<evidence type="ECO:0000256" key="3">
    <source>
        <dbReference type="ARBA" id="ARBA00022857"/>
    </source>
</evidence>
<keyword evidence="6" id="KW-1185">Reference proteome</keyword>
<dbReference type="AlphaFoldDB" id="A0A0D2CQZ1"/>
<dbReference type="PANTHER" id="PTHR43098:SF5">
    <property type="entry name" value="DUAL-FUNCTIONAL MONOOXYGENASE_METHYLTRANSFERASE PSOF"/>
    <property type="match status" value="1"/>
</dbReference>
<dbReference type="GO" id="GO:0004499">
    <property type="term" value="F:N,N-dimethylaniline monooxygenase activity"/>
    <property type="evidence" value="ECO:0007669"/>
    <property type="project" value="InterPro"/>
</dbReference>
<evidence type="ECO:0000256" key="2">
    <source>
        <dbReference type="ARBA" id="ARBA00022827"/>
    </source>
</evidence>
<dbReference type="PRINTS" id="PR00411">
    <property type="entry name" value="PNDRDTASEI"/>
</dbReference>
<organism evidence="5 6">
    <name type="scientific">Cladophialophora immunda</name>
    <dbReference type="NCBI Taxonomy" id="569365"/>
    <lineage>
        <taxon>Eukaryota</taxon>
        <taxon>Fungi</taxon>
        <taxon>Dikarya</taxon>
        <taxon>Ascomycota</taxon>
        <taxon>Pezizomycotina</taxon>
        <taxon>Eurotiomycetes</taxon>
        <taxon>Chaetothyriomycetidae</taxon>
        <taxon>Chaetothyriales</taxon>
        <taxon>Herpotrichiellaceae</taxon>
        <taxon>Cladophialophora</taxon>
    </lineage>
</organism>
<dbReference type="InterPro" id="IPR036188">
    <property type="entry name" value="FAD/NAD-bd_sf"/>
</dbReference>
<dbReference type="GO" id="GO:0050661">
    <property type="term" value="F:NADP binding"/>
    <property type="evidence" value="ECO:0007669"/>
    <property type="project" value="InterPro"/>
</dbReference>
<keyword evidence="2" id="KW-0274">FAD</keyword>
<evidence type="ECO:0008006" key="7">
    <source>
        <dbReference type="Google" id="ProtNLM"/>
    </source>
</evidence>
<proteinExistence type="predicted"/>
<evidence type="ECO:0000256" key="4">
    <source>
        <dbReference type="ARBA" id="ARBA00023002"/>
    </source>
</evidence>
<keyword evidence="1" id="KW-0285">Flavoprotein</keyword>
<reference evidence="5 6" key="1">
    <citation type="submission" date="2015-01" db="EMBL/GenBank/DDBJ databases">
        <title>The Genome Sequence of Cladophialophora immunda CBS83496.</title>
        <authorList>
            <consortium name="The Broad Institute Genomics Platform"/>
            <person name="Cuomo C."/>
            <person name="de Hoog S."/>
            <person name="Gorbushina A."/>
            <person name="Stielow B."/>
            <person name="Teixiera M."/>
            <person name="Abouelleil A."/>
            <person name="Chapman S.B."/>
            <person name="Priest M."/>
            <person name="Young S.K."/>
            <person name="Wortman J."/>
            <person name="Nusbaum C."/>
            <person name="Birren B."/>
        </authorList>
    </citation>
    <scope>NUCLEOTIDE SEQUENCE [LARGE SCALE GENOMIC DNA]</scope>
    <source>
        <strain evidence="5 6">CBS 83496</strain>
    </source>
</reference>
<evidence type="ECO:0000313" key="6">
    <source>
        <dbReference type="Proteomes" id="UP000054466"/>
    </source>
</evidence>
<dbReference type="InterPro" id="IPR050775">
    <property type="entry name" value="FAD-binding_Monooxygenases"/>
</dbReference>
<dbReference type="PANTHER" id="PTHR43098">
    <property type="entry name" value="L-ORNITHINE N(5)-MONOOXYGENASE-RELATED"/>
    <property type="match status" value="1"/>
</dbReference>
<protein>
    <recommendedName>
        <fullName evidence="7">Cyclohexanone monooxygenase</fullName>
    </recommendedName>
</protein>
<name>A0A0D2CQZ1_9EURO</name>
<dbReference type="GO" id="GO:0050660">
    <property type="term" value="F:flavin adenine dinucleotide binding"/>
    <property type="evidence" value="ECO:0007669"/>
    <property type="project" value="InterPro"/>
</dbReference>
<evidence type="ECO:0000256" key="1">
    <source>
        <dbReference type="ARBA" id="ARBA00022630"/>
    </source>
</evidence>
<dbReference type="VEuPathDB" id="FungiDB:PV07_00454"/>
<dbReference type="Gene3D" id="3.50.50.60">
    <property type="entry name" value="FAD/NAD(P)-binding domain"/>
    <property type="match status" value="2"/>
</dbReference>
<sequence length="531" mass="59485">MASGYYDAVVIGAGMGGIYQAHRLLNLGLTVRVFDRAGGPGGTWYWNRYPGAMSDTHSLLYRYSWDKEDLQTYPWSDNYLDSGDILTYLNHVVDRHDLRKYMQFHTEVRSMRWNDDIYTWTIETSAGVFTARYVVTAVGLLSEPNWPSIAGLERFKGELYHTARWPESYDFSDKRVGVIGNGSTGVQLITTIAPTVGSLICFQRHPQYSVPAGRKAVSKEERDLINQTYDDIWARACQTVSGGGIDEAKIKTTDVSSEERGRIYQELWDQGSGIRFLMGSFTDITTDEGANKTACDFIKAKIAQTVQDPEKRRKLTPKELYARRPICDTGYYEQFNRENVDVVDIKENPIAEVTGTGIKLADGTCHALDVLICATGFNAFDGAYRRIRIEGRGGLTLNDHWKDGPRTNMGVAAAGFPNLFMILGPKSPLANVPPMIEAHVDFITAAVTRVEERCQLARTAMESTAQGEEEWGALCDAISDKMLFRKIDSYFYGANVEGKLRSTLIFFGGLAMFSQKLQDCVDHGYPSFNFL</sequence>
<dbReference type="HOGENOM" id="CLU_006937_8_1_1"/>
<keyword evidence="3" id="KW-0521">NADP</keyword>
<dbReference type="EMBL" id="KN847040">
    <property type="protein sequence ID" value="KIW33618.1"/>
    <property type="molecule type" value="Genomic_DNA"/>
</dbReference>
<accession>A0A0D2CQZ1</accession>
<dbReference type="SUPFAM" id="SSF51905">
    <property type="entry name" value="FAD/NAD(P)-binding domain"/>
    <property type="match status" value="2"/>
</dbReference>
<dbReference type="InterPro" id="IPR020946">
    <property type="entry name" value="Flavin_mOase-like"/>
</dbReference>